<evidence type="ECO:0000313" key="2">
    <source>
        <dbReference type="EMBL" id="GFK92316.1"/>
    </source>
</evidence>
<feature type="region of interest" description="Disordered" evidence="1">
    <location>
        <begin position="56"/>
        <end position="81"/>
    </location>
</feature>
<comment type="caution">
    <text evidence="2">The sequence shown here is derived from an EMBL/GenBank/DDBJ whole genome shotgun (WGS) entry which is preliminary data.</text>
</comment>
<reference evidence="2 3" key="1">
    <citation type="submission" date="2020-04" db="EMBL/GenBank/DDBJ databases">
        <authorList>
            <consortium name="Desulfovibrio sp. FSS-1 genome sequencing consortium"/>
            <person name="Shimoshige H."/>
            <person name="Kobayashi H."/>
            <person name="Maekawa T."/>
        </authorList>
    </citation>
    <scope>NUCLEOTIDE SEQUENCE [LARGE SCALE GENOMIC DNA]</scope>
    <source>
        <strain evidence="2 3">SIID29052-01</strain>
    </source>
</reference>
<proteinExistence type="predicted"/>
<accession>A0A6V8LRB7</accession>
<dbReference type="AlphaFoldDB" id="A0A6V8LRB7"/>
<evidence type="ECO:0000313" key="3">
    <source>
        <dbReference type="Proteomes" id="UP000494245"/>
    </source>
</evidence>
<feature type="compositionally biased region" description="Basic and acidic residues" evidence="1">
    <location>
        <begin position="7"/>
        <end position="22"/>
    </location>
</feature>
<gene>
    <name evidence="2" type="ORF">NNJEOMEG_00140</name>
</gene>
<organism evidence="2 3">
    <name type="scientific">Fundidesulfovibrio magnetotacticus</name>
    <dbReference type="NCBI Taxonomy" id="2730080"/>
    <lineage>
        <taxon>Bacteria</taxon>
        <taxon>Pseudomonadati</taxon>
        <taxon>Thermodesulfobacteriota</taxon>
        <taxon>Desulfovibrionia</taxon>
        <taxon>Desulfovibrionales</taxon>
        <taxon>Desulfovibrionaceae</taxon>
        <taxon>Fundidesulfovibrio</taxon>
    </lineage>
</organism>
<evidence type="ECO:0000256" key="1">
    <source>
        <dbReference type="SAM" id="MobiDB-lite"/>
    </source>
</evidence>
<reference evidence="2 3" key="2">
    <citation type="submission" date="2020-05" db="EMBL/GenBank/DDBJ databases">
        <title>Draft genome sequence of Desulfovibrio sp. strainFSS-1.</title>
        <authorList>
            <person name="Shimoshige H."/>
            <person name="Kobayashi H."/>
            <person name="Maekawa T."/>
        </authorList>
    </citation>
    <scope>NUCLEOTIDE SEQUENCE [LARGE SCALE GENOMIC DNA]</scope>
    <source>
        <strain evidence="2 3">SIID29052-01</strain>
    </source>
</reference>
<keyword evidence="3" id="KW-1185">Reference proteome</keyword>
<dbReference type="Proteomes" id="UP000494245">
    <property type="component" value="Unassembled WGS sequence"/>
</dbReference>
<sequence>MAYRQGDGFRVERPRKDGGNPAHFREAEAFGQRAEHHDFAAGRKLMAEFGQGAQLARRGGGGVENHDTGPGIPQGLAQRGQGVVQGRIRVVPGDASQENVAAHEVRGKHGHMGRPGHRGACVHCVVGSGRAAPSGVKARPGFAS</sequence>
<name>A0A6V8LRB7_9BACT</name>
<feature type="region of interest" description="Disordered" evidence="1">
    <location>
        <begin position="1"/>
        <end position="22"/>
    </location>
</feature>
<protein>
    <submittedName>
        <fullName evidence="2">Uncharacterized protein</fullName>
    </submittedName>
</protein>
<dbReference type="EMBL" id="BLTE01000001">
    <property type="protein sequence ID" value="GFK92316.1"/>
    <property type="molecule type" value="Genomic_DNA"/>
</dbReference>